<evidence type="ECO:0000313" key="2">
    <source>
        <dbReference type="Proteomes" id="UP000272942"/>
    </source>
</evidence>
<dbReference type="OrthoDB" id="8047091at2759"/>
<dbReference type="AlphaFoldDB" id="A0A183B677"/>
<reference evidence="1 2" key="2">
    <citation type="submission" date="2018-11" db="EMBL/GenBank/DDBJ databases">
        <authorList>
            <consortium name="Pathogen Informatics"/>
        </authorList>
    </citation>
    <scope>NUCLEOTIDE SEQUENCE [LARGE SCALE GENOMIC DNA]</scope>
    <source>
        <strain evidence="1 2">Egypt</strain>
    </source>
</reference>
<protein>
    <submittedName>
        <fullName evidence="3">Zinc finger, CCHC-type, retrotransposon Gag domain protein</fullName>
    </submittedName>
</protein>
<reference evidence="3" key="1">
    <citation type="submission" date="2016-06" db="UniProtKB">
        <authorList>
            <consortium name="WormBaseParasite"/>
        </authorList>
    </citation>
    <scope>IDENTIFICATION</scope>
</reference>
<dbReference type="Proteomes" id="UP000272942">
    <property type="component" value="Unassembled WGS sequence"/>
</dbReference>
<evidence type="ECO:0000313" key="1">
    <source>
        <dbReference type="EMBL" id="VDP91983.1"/>
    </source>
</evidence>
<keyword evidence="2" id="KW-1185">Reference proteome</keyword>
<sequence length="127" mass="14758">MLEPIERQYILLSLVDEAMYDEIHQEVPEDVSDETFDTIRSNLVPRRLKKQDREAFRYRTQRPDETAQRFTAELRKLAALAFPECETAFQELMLLYQFADGVRSAAVQNSFAKRPAKSLKEATDCPV</sequence>
<dbReference type="WBParaSite" id="ECPE_0001475201-mRNA-1">
    <property type="protein sequence ID" value="ECPE_0001475201-mRNA-1"/>
    <property type="gene ID" value="ECPE_0001475201"/>
</dbReference>
<dbReference type="EMBL" id="UZAN01058330">
    <property type="protein sequence ID" value="VDP91983.1"/>
    <property type="molecule type" value="Genomic_DNA"/>
</dbReference>
<proteinExistence type="predicted"/>
<gene>
    <name evidence="1" type="ORF">ECPE_LOCUS14711</name>
</gene>
<organism evidence="3">
    <name type="scientific">Echinostoma caproni</name>
    <dbReference type="NCBI Taxonomy" id="27848"/>
    <lineage>
        <taxon>Eukaryota</taxon>
        <taxon>Metazoa</taxon>
        <taxon>Spiralia</taxon>
        <taxon>Lophotrochozoa</taxon>
        <taxon>Platyhelminthes</taxon>
        <taxon>Trematoda</taxon>
        <taxon>Digenea</taxon>
        <taxon>Plagiorchiida</taxon>
        <taxon>Echinostomata</taxon>
        <taxon>Echinostomatoidea</taxon>
        <taxon>Echinostomatidae</taxon>
        <taxon>Echinostoma</taxon>
    </lineage>
</organism>
<accession>A0A183B677</accession>
<name>A0A183B677_9TREM</name>
<evidence type="ECO:0000313" key="3">
    <source>
        <dbReference type="WBParaSite" id="ECPE_0001475201-mRNA-1"/>
    </source>
</evidence>